<evidence type="ECO:0000259" key="4">
    <source>
        <dbReference type="PROSITE" id="PS52035"/>
    </source>
</evidence>
<evidence type="ECO:0000313" key="5">
    <source>
        <dbReference type="EMBL" id="EKC24734.1"/>
    </source>
</evidence>
<dbReference type="GO" id="GO:0006508">
    <property type="term" value="P:proteolysis"/>
    <property type="evidence" value="ECO:0007669"/>
    <property type="project" value="InterPro"/>
</dbReference>
<dbReference type="Gene3D" id="3.40.630.10">
    <property type="entry name" value="Zn peptidases"/>
    <property type="match status" value="1"/>
</dbReference>
<name>K1Q057_MAGGI</name>
<dbReference type="PANTHER" id="PTHR11705">
    <property type="entry name" value="PROTEASE FAMILY M14 CARBOXYPEPTIDASE A,B"/>
    <property type="match status" value="1"/>
</dbReference>
<dbReference type="Pfam" id="PF00246">
    <property type="entry name" value="Peptidase_M14"/>
    <property type="match status" value="1"/>
</dbReference>
<dbReference type="GO" id="GO:0004181">
    <property type="term" value="F:metallocarboxypeptidase activity"/>
    <property type="evidence" value="ECO:0007669"/>
    <property type="project" value="InterPro"/>
</dbReference>
<dbReference type="GO" id="GO:0008270">
    <property type="term" value="F:zinc ion binding"/>
    <property type="evidence" value="ECO:0007669"/>
    <property type="project" value="InterPro"/>
</dbReference>
<dbReference type="SUPFAM" id="SSF53187">
    <property type="entry name" value="Zn-dependent exopeptidases"/>
    <property type="match status" value="1"/>
</dbReference>
<organism evidence="5">
    <name type="scientific">Magallana gigas</name>
    <name type="common">Pacific oyster</name>
    <name type="synonym">Crassostrea gigas</name>
    <dbReference type="NCBI Taxonomy" id="29159"/>
    <lineage>
        <taxon>Eukaryota</taxon>
        <taxon>Metazoa</taxon>
        <taxon>Spiralia</taxon>
        <taxon>Lophotrochozoa</taxon>
        <taxon>Mollusca</taxon>
        <taxon>Bivalvia</taxon>
        <taxon>Autobranchia</taxon>
        <taxon>Pteriomorphia</taxon>
        <taxon>Ostreida</taxon>
        <taxon>Ostreoidea</taxon>
        <taxon>Ostreidae</taxon>
        <taxon>Magallana</taxon>
    </lineage>
</organism>
<evidence type="ECO:0000256" key="1">
    <source>
        <dbReference type="ARBA" id="ARBA00001947"/>
    </source>
</evidence>
<evidence type="ECO:0000256" key="3">
    <source>
        <dbReference type="PROSITE-ProRule" id="PRU01379"/>
    </source>
</evidence>
<dbReference type="PANTHER" id="PTHR11705:SF119">
    <property type="entry name" value="OS02G0119300 PROTEIN"/>
    <property type="match status" value="1"/>
</dbReference>
<dbReference type="GO" id="GO:0005615">
    <property type="term" value="C:extracellular space"/>
    <property type="evidence" value="ECO:0007669"/>
    <property type="project" value="TreeGrafter"/>
</dbReference>
<dbReference type="EMBL" id="JH818227">
    <property type="protein sequence ID" value="EKC24734.1"/>
    <property type="molecule type" value="Genomic_DNA"/>
</dbReference>
<dbReference type="InterPro" id="IPR000834">
    <property type="entry name" value="Peptidase_M14"/>
</dbReference>
<proteinExistence type="inferred from homology"/>
<comment type="similarity">
    <text evidence="2 3">Belongs to the peptidase M14 family.</text>
</comment>
<feature type="domain" description="Peptidase M14" evidence="4">
    <location>
        <begin position="1"/>
        <end position="181"/>
    </location>
</feature>
<dbReference type="PROSITE" id="PS52035">
    <property type="entry name" value="PEPTIDASE_M14"/>
    <property type="match status" value="1"/>
</dbReference>
<evidence type="ECO:0000256" key="2">
    <source>
        <dbReference type="ARBA" id="ARBA00005988"/>
    </source>
</evidence>
<dbReference type="AlphaFoldDB" id="K1Q057"/>
<reference evidence="5" key="1">
    <citation type="journal article" date="2012" name="Nature">
        <title>The oyster genome reveals stress adaptation and complexity of shell formation.</title>
        <authorList>
            <person name="Zhang G."/>
            <person name="Fang X."/>
            <person name="Guo X."/>
            <person name="Li L."/>
            <person name="Luo R."/>
            <person name="Xu F."/>
            <person name="Yang P."/>
            <person name="Zhang L."/>
            <person name="Wang X."/>
            <person name="Qi H."/>
            <person name="Xiong Z."/>
            <person name="Que H."/>
            <person name="Xie Y."/>
            <person name="Holland P.W."/>
            <person name="Paps J."/>
            <person name="Zhu Y."/>
            <person name="Wu F."/>
            <person name="Chen Y."/>
            <person name="Wang J."/>
            <person name="Peng C."/>
            <person name="Meng J."/>
            <person name="Yang L."/>
            <person name="Liu J."/>
            <person name="Wen B."/>
            <person name="Zhang N."/>
            <person name="Huang Z."/>
            <person name="Zhu Q."/>
            <person name="Feng Y."/>
            <person name="Mount A."/>
            <person name="Hedgecock D."/>
            <person name="Xu Z."/>
            <person name="Liu Y."/>
            <person name="Domazet-Loso T."/>
            <person name="Du Y."/>
            <person name="Sun X."/>
            <person name="Zhang S."/>
            <person name="Liu B."/>
            <person name="Cheng P."/>
            <person name="Jiang X."/>
            <person name="Li J."/>
            <person name="Fan D."/>
            <person name="Wang W."/>
            <person name="Fu W."/>
            <person name="Wang T."/>
            <person name="Wang B."/>
            <person name="Zhang J."/>
            <person name="Peng Z."/>
            <person name="Li Y."/>
            <person name="Li N."/>
            <person name="Wang J."/>
            <person name="Chen M."/>
            <person name="He Y."/>
            <person name="Tan F."/>
            <person name="Song X."/>
            <person name="Zheng Q."/>
            <person name="Huang R."/>
            <person name="Yang H."/>
            <person name="Du X."/>
            <person name="Chen L."/>
            <person name="Yang M."/>
            <person name="Gaffney P.M."/>
            <person name="Wang S."/>
            <person name="Luo L."/>
            <person name="She Z."/>
            <person name="Ming Y."/>
            <person name="Huang W."/>
            <person name="Zhang S."/>
            <person name="Huang B."/>
            <person name="Zhang Y."/>
            <person name="Qu T."/>
            <person name="Ni P."/>
            <person name="Miao G."/>
            <person name="Wang J."/>
            <person name="Wang Q."/>
            <person name="Steinberg C.E."/>
            <person name="Wang H."/>
            <person name="Li N."/>
            <person name="Qian L."/>
            <person name="Zhang G."/>
            <person name="Li Y."/>
            <person name="Yang H."/>
            <person name="Liu X."/>
            <person name="Wang J."/>
            <person name="Yin Y."/>
            <person name="Wang J."/>
        </authorList>
    </citation>
    <scope>NUCLEOTIDE SEQUENCE [LARGE SCALE GENOMIC DNA]</scope>
    <source>
        <strain evidence="5">05x7-T-G4-1.051#20</strain>
    </source>
</reference>
<protein>
    <recommendedName>
        <fullName evidence="4">Peptidase M14 domain-containing protein</fullName>
    </recommendedName>
</protein>
<sequence length="252" mass="29006">MANPDGRHHVEKTKNYCWRGTSTGVDLDRNFGWEFGGKGSSKPESLVFQEITSDVSFDAFFSFHSGINHIYIPYSDTKSRQLKRVPDNIQEMLRLAAQLSRCTKYKYRFGTSHQLINYTADGTIFDYMAGIQKIPFSFTVELWGKQHQGMSCFDLFNPKSDELQKVVSNLHPLYINIIRYLSEWKSRNIAKMTNPYSERPSMVLGYMLLGITASVSAMICLHRKFRNCPKIYTHQRIVSLKTLSSSFPAKNL</sequence>
<accession>K1Q057</accession>
<dbReference type="HOGENOM" id="CLU_1103686_0_0_1"/>
<dbReference type="InParanoid" id="K1Q057"/>
<gene>
    <name evidence="5" type="ORF">CGI_10016905</name>
</gene>
<comment type="cofactor">
    <cofactor evidence="1">
        <name>Zn(2+)</name>
        <dbReference type="ChEBI" id="CHEBI:29105"/>
    </cofactor>
</comment>
<feature type="active site" description="Proton donor/acceptor" evidence="3">
    <location>
        <position position="141"/>
    </location>
</feature>